<reference evidence="2" key="1">
    <citation type="submission" date="2020-07" db="EMBL/GenBank/DDBJ databases">
        <title>Multicomponent nature underlies the extraordinary mechanical properties of spider dragline silk.</title>
        <authorList>
            <person name="Kono N."/>
            <person name="Nakamura H."/>
            <person name="Mori M."/>
            <person name="Yoshida Y."/>
            <person name="Ohtoshi R."/>
            <person name="Malay A.D."/>
            <person name="Moran D.A.P."/>
            <person name="Tomita M."/>
            <person name="Numata K."/>
            <person name="Arakawa K."/>
        </authorList>
    </citation>
    <scope>NUCLEOTIDE SEQUENCE</scope>
</reference>
<feature type="region of interest" description="Disordered" evidence="1">
    <location>
        <begin position="1"/>
        <end position="57"/>
    </location>
</feature>
<dbReference type="EMBL" id="BMAO01022000">
    <property type="protein sequence ID" value="GFQ79062.1"/>
    <property type="molecule type" value="Genomic_DNA"/>
</dbReference>
<accession>A0A8X6FGL5</accession>
<evidence type="ECO:0000256" key="1">
    <source>
        <dbReference type="SAM" id="MobiDB-lite"/>
    </source>
</evidence>
<dbReference type="AlphaFoldDB" id="A0A8X6FGL5"/>
<proteinExistence type="predicted"/>
<dbReference type="Proteomes" id="UP000887116">
    <property type="component" value="Unassembled WGS sequence"/>
</dbReference>
<evidence type="ECO:0000313" key="3">
    <source>
        <dbReference type="Proteomes" id="UP000887116"/>
    </source>
</evidence>
<feature type="compositionally biased region" description="Polar residues" evidence="1">
    <location>
        <begin position="1"/>
        <end position="40"/>
    </location>
</feature>
<protein>
    <submittedName>
        <fullName evidence="2">DUF4371 domain-containing protein</fullName>
    </submittedName>
</protein>
<name>A0A8X6FGL5_TRICU</name>
<gene>
    <name evidence="2" type="ORF">TNCT_563761</name>
</gene>
<evidence type="ECO:0000313" key="2">
    <source>
        <dbReference type="EMBL" id="GFQ79062.1"/>
    </source>
</evidence>
<organism evidence="2 3">
    <name type="scientific">Trichonephila clavata</name>
    <name type="common">Joro spider</name>
    <name type="synonym">Nephila clavata</name>
    <dbReference type="NCBI Taxonomy" id="2740835"/>
    <lineage>
        <taxon>Eukaryota</taxon>
        <taxon>Metazoa</taxon>
        <taxon>Ecdysozoa</taxon>
        <taxon>Arthropoda</taxon>
        <taxon>Chelicerata</taxon>
        <taxon>Arachnida</taxon>
        <taxon>Araneae</taxon>
        <taxon>Araneomorphae</taxon>
        <taxon>Entelegynae</taxon>
        <taxon>Araneoidea</taxon>
        <taxon>Nephilidae</taxon>
        <taxon>Trichonephila</taxon>
    </lineage>
</organism>
<comment type="caution">
    <text evidence="2">The sequence shown here is derived from an EMBL/GenBank/DDBJ whole genome shotgun (WGS) entry which is preliminary data.</text>
</comment>
<keyword evidence="3" id="KW-1185">Reference proteome</keyword>
<sequence>MHFFSNSKSIENDSDNINSTSPNHELINKSDSPQSSSGTIRKNVGTRGGEKKKKSQCVKKKYHSYYLKFEFIKEPDNELDPWPLCAVCSKSLCNDD</sequence>